<comment type="subcellular location">
    <subcellularLocation>
        <location evidence="6">Cytoplasm</location>
    </subcellularLocation>
</comment>
<keyword evidence="6" id="KW-0460">Magnesium</keyword>
<dbReference type="InterPro" id="IPR004520">
    <property type="entry name" value="GTPase_MnmE"/>
</dbReference>
<evidence type="ECO:0000313" key="9">
    <source>
        <dbReference type="EMBL" id="NYF78649.1"/>
    </source>
</evidence>
<dbReference type="GO" id="GO:0003924">
    <property type="term" value="F:GTPase activity"/>
    <property type="evidence" value="ECO:0007669"/>
    <property type="project" value="UniProtKB-UniRule"/>
</dbReference>
<evidence type="ECO:0000256" key="5">
    <source>
        <dbReference type="ARBA" id="ARBA00023134"/>
    </source>
</evidence>
<evidence type="ECO:0000256" key="4">
    <source>
        <dbReference type="ARBA" id="ARBA00022958"/>
    </source>
</evidence>
<dbReference type="PROSITE" id="PS51709">
    <property type="entry name" value="G_TRME"/>
    <property type="match status" value="1"/>
</dbReference>
<dbReference type="InterPro" id="IPR006073">
    <property type="entry name" value="GTP-bd"/>
</dbReference>
<evidence type="ECO:0000256" key="1">
    <source>
        <dbReference type="ARBA" id="ARBA00011043"/>
    </source>
</evidence>
<dbReference type="InterPro" id="IPR027368">
    <property type="entry name" value="MnmE_dom2"/>
</dbReference>
<dbReference type="CDD" id="cd14858">
    <property type="entry name" value="TrmE_N"/>
    <property type="match status" value="1"/>
</dbReference>
<evidence type="ECO:0000256" key="7">
    <source>
        <dbReference type="RuleBase" id="RU003313"/>
    </source>
</evidence>
<dbReference type="GO" id="GO:0046872">
    <property type="term" value="F:metal ion binding"/>
    <property type="evidence" value="ECO:0007669"/>
    <property type="project" value="UniProtKB-KW"/>
</dbReference>
<dbReference type="Pfam" id="PF01926">
    <property type="entry name" value="MMR_HSR1"/>
    <property type="match status" value="1"/>
</dbReference>
<comment type="caution">
    <text evidence="9">The sequence shown here is derived from an EMBL/GenBank/DDBJ whole genome shotgun (WGS) entry which is preliminary data.</text>
</comment>
<dbReference type="Gene3D" id="1.20.120.430">
    <property type="entry name" value="tRNA modification GTPase MnmE domain 2"/>
    <property type="match status" value="1"/>
</dbReference>
<reference evidence="9 10" key="1">
    <citation type="submission" date="2020-07" db="EMBL/GenBank/DDBJ databases">
        <title>Genomic Encyclopedia of Type Strains, Phase IV (KMG-V): Genome sequencing to study the core and pangenomes of soil and plant-associated prokaryotes.</title>
        <authorList>
            <person name="Whitman W."/>
        </authorList>
    </citation>
    <scope>NUCLEOTIDE SEQUENCE [LARGE SCALE GENOMIC DNA]</scope>
    <source>
        <strain evidence="9 10">X4EP2</strain>
    </source>
</reference>
<comment type="caution">
    <text evidence="6">Lacks conserved residue(s) required for the propagation of feature annotation.</text>
</comment>
<evidence type="ECO:0000256" key="2">
    <source>
        <dbReference type="ARBA" id="ARBA00022694"/>
    </source>
</evidence>
<dbReference type="Pfam" id="PF10396">
    <property type="entry name" value="TrmE_N"/>
    <property type="match status" value="1"/>
</dbReference>
<dbReference type="GO" id="GO:0002098">
    <property type="term" value="P:tRNA wobble uridine modification"/>
    <property type="evidence" value="ECO:0007669"/>
    <property type="project" value="TreeGrafter"/>
</dbReference>
<dbReference type="Gene3D" id="3.30.1360.120">
    <property type="entry name" value="Probable tRNA modification gtpase trme, domain 1"/>
    <property type="match status" value="1"/>
</dbReference>
<dbReference type="InterPro" id="IPR031168">
    <property type="entry name" value="G_TrmE"/>
</dbReference>
<feature type="binding site" evidence="6">
    <location>
        <position position="27"/>
    </location>
    <ligand>
        <name>(6S)-5-formyl-5,6,7,8-tetrahydrofolate</name>
        <dbReference type="ChEBI" id="CHEBI:57457"/>
    </ligand>
</feature>
<evidence type="ECO:0000259" key="8">
    <source>
        <dbReference type="PROSITE" id="PS51709"/>
    </source>
</evidence>
<dbReference type="GO" id="GO:0005525">
    <property type="term" value="F:GTP binding"/>
    <property type="evidence" value="ECO:0007669"/>
    <property type="project" value="UniProtKB-UniRule"/>
</dbReference>
<name>A0A7Y9PF00_9BACT</name>
<feature type="binding site" evidence="6">
    <location>
        <begin position="232"/>
        <end position="237"/>
    </location>
    <ligand>
        <name>GTP</name>
        <dbReference type="ChEBI" id="CHEBI:37565"/>
    </ligand>
</feature>
<feature type="binding site" evidence="6">
    <location>
        <position position="126"/>
    </location>
    <ligand>
        <name>(6S)-5-formyl-5,6,7,8-tetrahydrofolate</name>
        <dbReference type="ChEBI" id="CHEBI:57457"/>
    </ligand>
</feature>
<dbReference type="CDD" id="cd04164">
    <property type="entry name" value="trmE"/>
    <property type="match status" value="1"/>
</dbReference>
<protein>
    <recommendedName>
        <fullName evidence="6">tRNA modification GTPase MnmE</fullName>
        <ecNumber evidence="6">3.6.-.-</ecNumber>
    </recommendedName>
</protein>
<dbReference type="GO" id="GO:0005737">
    <property type="term" value="C:cytoplasm"/>
    <property type="evidence" value="ECO:0007669"/>
    <property type="project" value="UniProtKB-SubCell"/>
</dbReference>
<feature type="binding site" evidence="6">
    <location>
        <begin position="276"/>
        <end position="279"/>
    </location>
    <ligand>
        <name>GTP</name>
        <dbReference type="ChEBI" id="CHEBI:37565"/>
    </ligand>
</feature>
<dbReference type="EMBL" id="JACCCW010000001">
    <property type="protein sequence ID" value="NYF78649.1"/>
    <property type="molecule type" value="Genomic_DNA"/>
</dbReference>
<keyword evidence="6 9" id="KW-0378">Hydrolase</keyword>
<dbReference type="InterPro" id="IPR027266">
    <property type="entry name" value="TrmE/GcvT-like"/>
</dbReference>
<feature type="binding site" evidence="6">
    <location>
        <position position="466"/>
    </location>
    <ligand>
        <name>(6S)-5-formyl-5,6,7,8-tetrahydrofolate</name>
        <dbReference type="ChEBI" id="CHEBI:57457"/>
    </ligand>
</feature>
<organism evidence="9 10">
    <name type="scientific">Granulicella arctica</name>
    <dbReference type="NCBI Taxonomy" id="940613"/>
    <lineage>
        <taxon>Bacteria</taxon>
        <taxon>Pseudomonadati</taxon>
        <taxon>Acidobacteriota</taxon>
        <taxon>Terriglobia</taxon>
        <taxon>Terriglobales</taxon>
        <taxon>Acidobacteriaceae</taxon>
        <taxon>Granulicella</taxon>
    </lineage>
</organism>
<dbReference type="HAMAP" id="MF_00379">
    <property type="entry name" value="GTPase_MnmE"/>
    <property type="match status" value="1"/>
</dbReference>
<proteinExistence type="inferred from homology"/>
<feature type="binding site" evidence="6">
    <location>
        <position position="236"/>
    </location>
    <ligand>
        <name>Mg(2+)</name>
        <dbReference type="ChEBI" id="CHEBI:18420"/>
    </ligand>
</feature>
<gene>
    <name evidence="6" type="primary">mnmE</name>
    <name evidence="6" type="synonym">trmE</name>
    <name evidence="9" type="ORF">HDF17_000936</name>
</gene>
<dbReference type="NCBIfam" id="TIGR00450">
    <property type="entry name" value="mnmE_trmE_thdF"/>
    <property type="match status" value="1"/>
</dbReference>
<comment type="cofactor">
    <cofactor evidence="6">
        <name>K(+)</name>
        <dbReference type="ChEBI" id="CHEBI:29103"/>
    </cofactor>
    <text evidence="6">Binds 1 potassium ion per subunit.</text>
</comment>
<keyword evidence="5 6" id="KW-0342">GTP-binding</keyword>
<keyword evidence="3 6" id="KW-0547">Nucleotide-binding</keyword>
<dbReference type="GO" id="GO:0030488">
    <property type="term" value="P:tRNA methylation"/>
    <property type="evidence" value="ECO:0007669"/>
    <property type="project" value="TreeGrafter"/>
</dbReference>
<dbReference type="InterPro" id="IPR018948">
    <property type="entry name" value="GTP-bd_TrmE_N"/>
</dbReference>
<keyword evidence="2 6" id="KW-0819">tRNA processing</keyword>
<dbReference type="Gene3D" id="3.40.50.300">
    <property type="entry name" value="P-loop containing nucleotide triphosphate hydrolases"/>
    <property type="match status" value="1"/>
</dbReference>
<dbReference type="NCBIfam" id="TIGR00231">
    <property type="entry name" value="small_GTP"/>
    <property type="match status" value="1"/>
</dbReference>
<dbReference type="SUPFAM" id="SSF52540">
    <property type="entry name" value="P-loop containing nucleoside triphosphate hydrolases"/>
    <property type="match status" value="1"/>
</dbReference>
<keyword evidence="6" id="KW-0479">Metal-binding</keyword>
<keyword evidence="10" id="KW-1185">Reference proteome</keyword>
<dbReference type="PANTHER" id="PTHR42714">
    <property type="entry name" value="TRNA MODIFICATION GTPASE GTPBP3"/>
    <property type="match status" value="1"/>
</dbReference>
<evidence type="ECO:0000313" key="10">
    <source>
        <dbReference type="Proteomes" id="UP000589520"/>
    </source>
</evidence>
<evidence type="ECO:0000256" key="6">
    <source>
        <dbReference type="HAMAP-Rule" id="MF_00379"/>
    </source>
</evidence>
<dbReference type="RefSeq" id="WP_179488233.1">
    <property type="nucleotide sequence ID" value="NZ_JACCCW010000001.1"/>
</dbReference>
<keyword evidence="6" id="KW-0963">Cytoplasm</keyword>
<dbReference type="AlphaFoldDB" id="A0A7Y9PF00"/>
<accession>A0A7Y9PF00</accession>
<dbReference type="Pfam" id="PF12631">
    <property type="entry name" value="MnmE_helical"/>
    <property type="match status" value="1"/>
</dbReference>
<feature type="binding site" evidence="6">
    <location>
        <position position="257"/>
    </location>
    <ligand>
        <name>Mg(2+)</name>
        <dbReference type="ChEBI" id="CHEBI:18420"/>
    </ligand>
</feature>
<sequence length="466" mass="49246">MGDGTYERETIVAVATPAGRGGIGVVRVSGADALGVVAPLLRLKRPLAAGRARFAEVLDTATDEVLDEAVVTYFAGPRSYTGEDVVEVAAHGAPVLLEYLLRACCAGGARLAEAGEFTQRAFLAGRIDLTQAEAVGDLIEASTLEQARVAARQMGGALSREVGPVKERLVFLIAGLEAGIDFAEDDIDLMQKDQIQLQIAEVEEPLRRLEQSFAYGRIVREGFQLALVGRPNAGKSSLFNRLLRRERAIVTASPGTTRDPIAERVSLEGIPVELVDTAGLRGAVGDAELDEAERMGIAKSREAMADAAVLLLVVDATEALDAEDVAIVRDAAGRSLVVVLNKMDMLGADEEGEAERLLRELGVERVVRTSALMGAGVKELRGAILATLATASGESSVMVTNVRQHRAVVETLASLAAAGVAVERGVPHEMVLLDLYAALSAMDSLTGATTTDDILHLIFGRFCIGK</sequence>
<comment type="similarity">
    <text evidence="1 6 7">Belongs to the TRAFAC class TrmE-Era-EngA-EngB-Septin-like GTPase superfamily. TrmE GTPase family.</text>
</comment>
<dbReference type="Proteomes" id="UP000589520">
    <property type="component" value="Unassembled WGS sequence"/>
</dbReference>
<dbReference type="InterPro" id="IPR027417">
    <property type="entry name" value="P-loop_NTPase"/>
</dbReference>
<dbReference type="PANTHER" id="PTHR42714:SF2">
    <property type="entry name" value="TRNA MODIFICATION GTPASE GTPBP3, MITOCHONDRIAL"/>
    <property type="match status" value="1"/>
</dbReference>
<feature type="domain" description="TrmE-type G" evidence="8">
    <location>
        <begin position="222"/>
        <end position="389"/>
    </location>
</feature>
<evidence type="ECO:0000256" key="3">
    <source>
        <dbReference type="ARBA" id="ARBA00022741"/>
    </source>
</evidence>
<dbReference type="InterPro" id="IPR005225">
    <property type="entry name" value="Small_GTP-bd"/>
</dbReference>
<feature type="binding site" evidence="6">
    <location>
        <begin position="251"/>
        <end position="257"/>
    </location>
    <ligand>
        <name>GTP</name>
        <dbReference type="ChEBI" id="CHEBI:37565"/>
    </ligand>
</feature>
<comment type="subunit">
    <text evidence="6">Homodimer. Heterotetramer of two MnmE and two MnmG subunits.</text>
</comment>
<keyword evidence="4 6" id="KW-0630">Potassium</keyword>
<dbReference type="EC" id="3.6.-.-" evidence="6"/>
<feature type="binding site" evidence="6">
    <location>
        <position position="87"/>
    </location>
    <ligand>
        <name>(6S)-5-formyl-5,6,7,8-tetrahydrofolate</name>
        <dbReference type="ChEBI" id="CHEBI:57457"/>
    </ligand>
</feature>
<dbReference type="InterPro" id="IPR025867">
    <property type="entry name" value="MnmE_helical"/>
</dbReference>
<comment type="function">
    <text evidence="6">Exhibits a very high intrinsic GTPase hydrolysis rate. Involved in the addition of a carboxymethylaminomethyl (cmnm) group at the wobble position (U34) of certain tRNAs, forming tRNA-cmnm(5)s(2)U34.</text>
</comment>